<evidence type="ECO:0000313" key="1">
    <source>
        <dbReference type="EMBL" id="SPN79029.1"/>
    </source>
</evidence>
<gene>
    <name evidence="1" type="ORF">BRZCDTV_121</name>
</gene>
<evidence type="ECO:0000313" key="2">
    <source>
        <dbReference type="Proteomes" id="UP000273054"/>
    </source>
</evidence>
<organism evidence="1">
    <name type="scientific">Brazilian cedratvirus IHUMI</name>
    <dbReference type="NCBI Taxonomy" id="2126980"/>
    <lineage>
        <taxon>Viruses</taxon>
        <taxon>Pithoviruses</taxon>
        <taxon>Orthocedratvirinae</taxon>
        <taxon>Alphacedratvirus</taxon>
        <taxon>Alphacedratvirus brasiliense</taxon>
    </lineage>
</organism>
<protein>
    <submittedName>
        <fullName evidence="1">Uncharacterized protein</fullName>
    </submittedName>
</protein>
<reference evidence="1" key="1">
    <citation type="submission" date="2018-03" db="EMBL/GenBank/DDBJ databases">
        <authorList>
            <consortium name="Urmite Genomes"/>
        </authorList>
    </citation>
    <scope>NUCLEOTIDE SEQUENCE [LARGE SCALE GENOMIC DNA]</scope>
    <source>
        <strain evidence="1">IHUMI-27.7</strain>
    </source>
</reference>
<proteinExistence type="predicted"/>
<keyword evidence="2" id="KW-1185">Reference proteome</keyword>
<accession>A0A2R8FDF1</accession>
<sequence length="91" mass="10837">MKMELMLLFFLSSEEETNAIIMGLSDDEYEFSLLMDQVFVDCFTFAEVYAVFYYEYPQYLYGSGTSTLKRNWDLYQKSLQPEVTSFRNPWA</sequence>
<name>A0A2R8FDF1_9VIRU</name>
<dbReference type="Proteomes" id="UP000273054">
    <property type="component" value="Segment"/>
</dbReference>
<dbReference type="EMBL" id="LT994651">
    <property type="protein sequence ID" value="SPN79029.1"/>
    <property type="molecule type" value="Genomic_DNA"/>
</dbReference>